<name>A0A7J6X6Y8_THATH</name>
<evidence type="ECO:0000313" key="1">
    <source>
        <dbReference type="EMBL" id="KAF5204615.1"/>
    </source>
</evidence>
<gene>
    <name evidence="1" type="ORF">FRX31_005798</name>
</gene>
<keyword evidence="2" id="KW-1185">Reference proteome</keyword>
<proteinExistence type="predicted"/>
<organism evidence="1 2">
    <name type="scientific">Thalictrum thalictroides</name>
    <name type="common">Rue-anemone</name>
    <name type="synonym">Anemone thalictroides</name>
    <dbReference type="NCBI Taxonomy" id="46969"/>
    <lineage>
        <taxon>Eukaryota</taxon>
        <taxon>Viridiplantae</taxon>
        <taxon>Streptophyta</taxon>
        <taxon>Embryophyta</taxon>
        <taxon>Tracheophyta</taxon>
        <taxon>Spermatophyta</taxon>
        <taxon>Magnoliopsida</taxon>
        <taxon>Ranunculales</taxon>
        <taxon>Ranunculaceae</taxon>
        <taxon>Thalictroideae</taxon>
        <taxon>Thalictrum</taxon>
    </lineage>
</organism>
<dbReference type="Proteomes" id="UP000554482">
    <property type="component" value="Unassembled WGS sequence"/>
</dbReference>
<sequence length="66" mass="7771">MRQVNGKVTKWKQKAIKLACTFSSTSSYMAESDGGVVRLYFLVMGSLWRFCNETMIKRKSRLLFRW</sequence>
<protein>
    <submittedName>
        <fullName evidence="1">Uncharacterized protein</fullName>
    </submittedName>
</protein>
<dbReference type="EMBL" id="JABWDY010005215">
    <property type="protein sequence ID" value="KAF5204615.1"/>
    <property type="molecule type" value="Genomic_DNA"/>
</dbReference>
<reference evidence="1 2" key="1">
    <citation type="submission" date="2020-06" db="EMBL/GenBank/DDBJ databases">
        <title>Transcriptomic and genomic resources for Thalictrum thalictroides and T. hernandezii: Facilitating candidate gene discovery in an emerging model plant lineage.</title>
        <authorList>
            <person name="Arias T."/>
            <person name="Riano-Pachon D.M."/>
            <person name="Di Stilio V.S."/>
        </authorList>
    </citation>
    <scope>NUCLEOTIDE SEQUENCE [LARGE SCALE GENOMIC DNA]</scope>
    <source>
        <strain evidence="2">cv. WT478/WT964</strain>
        <tissue evidence="1">Leaves</tissue>
    </source>
</reference>
<dbReference type="AlphaFoldDB" id="A0A7J6X6Y8"/>
<accession>A0A7J6X6Y8</accession>
<evidence type="ECO:0000313" key="2">
    <source>
        <dbReference type="Proteomes" id="UP000554482"/>
    </source>
</evidence>
<comment type="caution">
    <text evidence="1">The sequence shown here is derived from an EMBL/GenBank/DDBJ whole genome shotgun (WGS) entry which is preliminary data.</text>
</comment>